<dbReference type="InterPro" id="IPR003742">
    <property type="entry name" value="RlmH-like"/>
</dbReference>
<dbReference type="CDD" id="cd18081">
    <property type="entry name" value="RlmH-like"/>
    <property type="match status" value="1"/>
</dbReference>
<dbReference type="InterPro" id="IPR029026">
    <property type="entry name" value="tRNA_m1G_MTases_N"/>
</dbReference>
<protein>
    <recommendedName>
        <fullName evidence="5">Ribosomal RNA large subunit methyltransferase H</fullName>
        <ecNumber evidence="5">2.1.1.177</ecNumber>
    </recommendedName>
    <alternativeName>
        <fullName evidence="5">23S rRNA (pseudouridine1915-N3)-methyltransferase</fullName>
    </alternativeName>
    <alternativeName>
        <fullName evidence="5">23S rRNA m3Psi1915 methyltransferase</fullName>
    </alternativeName>
    <alternativeName>
        <fullName evidence="5">rRNA (pseudouridine-N3-)-methyltransferase RlmH</fullName>
    </alternativeName>
</protein>
<dbReference type="EMBL" id="PQWO01000008">
    <property type="protein sequence ID" value="PZD72865.1"/>
    <property type="molecule type" value="Genomic_DNA"/>
</dbReference>
<comment type="function">
    <text evidence="5">Specifically methylates the pseudouridine at position 1915 (m3Psi1915) in 23S rRNA.</text>
</comment>
<comment type="subunit">
    <text evidence="5">Homodimer.</text>
</comment>
<feature type="binding site" evidence="5">
    <location>
        <position position="93"/>
    </location>
    <ligand>
        <name>S-adenosyl-L-methionine</name>
        <dbReference type="ChEBI" id="CHEBI:59789"/>
    </ligand>
</feature>
<keyword evidence="7" id="KW-1185">Reference proteome</keyword>
<evidence type="ECO:0000256" key="1">
    <source>
        <dbReference type="ARBA" id="ARBA00022603"/>
    </source>
</evidence>
<comment type="similarity">
    <text evidence="4 5">Belongs to the RNA methyltransferase RlmH family.</text>
</comment>
<evidence type="ECO:0000256" key="3">
    <source>
        <dbReference type="ARBA" id="ARBA00022691"/>
    </source>
</evidence>
<evidence type="ECO:0000256" key="4">
    <source>
        <dbReference type="ARBA" id="ARBA00038303"/>
    </source>
</evidence>
<comment type="catalytic activity">
    <reaction evidence="5">
        <text>pseudouridine(1915) in 23S rRNA + S-adenosyl-L-methionine = N(3)-methylpseudouridine(1915) in 23S rRNA + S-adenosyl-L-homocysteine + H(+)</text>
        <dbReference type="Rhea" id="RHEA:42752"/>
        <dbReference type="Rhea" id="RHEA-COMP:10221"/>
        <dbReference type="Rhea" id="RHEA-COMP:10222"/>
        <dbReference type="ChEBI" id="CHEBI:15378"/>
        <dbReference type="ChEBI" id="CHEBI:57856"/>
        <dbReference type="ChEBI" id="CHEBI:59789"/>
        <dbReference type="ChEBI" id="CHEBI:65314"/>
        <dbReference type="ChEBI" id="CHEBI:74486"/>
        <dbReference type="EC" id="2.1.1.177"/>
    </reaction>
</comment>
<dbReference type="Pfam" id="PF02590">
    <property type="entry name" value="SPOUT_MTase"/>
    <property type="match status" value="1"/>
</dbReference>
<keyword evidence="5" id="KW-0698">rRNA processing</keyword>
<organism evidence="6 7">
    <name type="scientific">Acaryochloris thomasi RCC1774</name>
    <dbReference type="NCBI Taxonomy" id="1764569"/>
    <lineage>
        <taxon>Bacteria</taxon>
        <taxon>Bacillati</taxon>
        <taxon>Cyanobacteriota</taxon>
        <taxon>Cyanophyceae</taxon>
        <taxon>Acaryochloridales</taxon>
        <taxon>Acaryochloridaceae</taxon>
        <taxon>Acaryochloris</taxon>
        <taxon>Acaryochloris thomasi</taxon>
    </lineage>
</organism>
<keyword evidence="1 5" id="KW-0489">Methyltransferase</keyword>
<evidence type="ECO:0000313" key="6">
    <source>
        <dbReference type="EMBL" id="PZD72865.1"/>
    </source>
</evidence>
<accession>A0A2W1JN40</accession>
<feature type="binding site" evidence="5">
    <location>
        <begin position="112"/>
        <end position="117"/>
    </location>
    <ligand>
        <name>S-adenosyl-L-methionine</name>
        <dbReference type="ChEBI" id="CHEBI:59789"/>
    </ligand>
</feature>
<sequence>MSAFPKVKLIAVGKVKKVWIRQGLEMYVPRLPELEIQEIKDSNPDKEGEQLLSLTTVNDSVVALSEAGKTYTSVDFAHYLSQAPSHRLVFMIGSAEGLSELVKQKSALQFSLSPMTFPHELARLMLVEQLYRAKNILQGGSYHK</sequence>
<dbReference type="PANTHER" id="PTHR33603:SF1">
    <property type="entry name" value="RIBOSOMAL RNA LARGE SUBUNIT METHYLTRANSFERASE H"/>
    <property type="match status" value="1"/>
</dbReference>
<dbReference type="GO" id="GO:0070038">
    <property type="term" value="F:rRNA (pseudouridine-N3-)-methyltransferase activity"/>
    <property type="evidence" value="ECO:0007669"/>
    <property type="project" value="UniProtKB-UniRule"/>
</dbReference>
<dbReference type="RefSeq" id="WP_110986717.1">
    <property type="nucleotide sequence ID" value="NZ_CAWNWM010000008.1"/>
</dbReference>
<evidence type="ECO:0000256" key="2">
    <source>
        <dbReference type="ARBA" id="ARBA00022679"/>
    </source>
</evidence>
<evidence type="ECO:0000313" key="7">
    <source>
        <dbReference type="Proteomes" id="UP000248857"/>
    </source>
</evidence>
<keyword evidence="2 5" id="KW-0808">Transferase</keyword>
<keyword evidence="3 5" id="KW-0949">S-adenosyl-L-methionine</keyword>
<dbReference type="Proteomes" id="UP000248857">
    <property type="component" value="Unassembled WGS sequence"/>
</dbReference>
<keyword evidence="5" id="KW-0963">Cytoplasm</keyword>
<dbReference type="HAMAP" id="MF_00658">
    <property type="entry name" value="23SrRNA_methyltr_H"/>
    <property type="match status" value="1"/>
</dbReference>
<dbReference type="SUPFAM" id="SSF75217">
    <property type="entry name" value="alpha/beta knot"/>
    <property type="match status" value="1"/>
</dbReference>
<dbReference type="GO" id="GO:0005737">
    <property type="term" value="C:cytoplasm"/>
    <property type="evidence" value="ECO:0007669"/>
    <property type="project" value="UniProtKB-SubCell"/>
</dbReference>
<dbReference type="PIRSF" id="PIRSF004505">
    <property type="entry name" value="MT_bac"/>
    <property type="match status" value="1"/>
</dbReference>
<dbReference type="AlphaFoldDB" id="A0A2W1JN40"/>
<name>A0A2W1JN40_9CYAN</name>
<comment type="caution">
    <text evidence="6">The sequence shown here is derived from an EMBL/GenBank/DDBJ whole genome shotgun (WGS) entry which is preliminary data.</text>
</comment>
<comment type="subcellular location">
    <subcellularLocation>
        <location evidence="5">Cytoplasm</location>
    </subcellularLocation>
</comment>
<evidence type="ECO:0000256" key="5">
    <source>
        <dbReference type="HAMAP-Rule" id="MF_00658"/>
    </source>
</evidence>
<proteinExistence type="inferred from homology"/>
<feature type="binding site" evidence="5">
    <location>
        <position position="64"/>
    </location>
    <ligand>
        <name>S-adenosyl-L-methionine</name>
        <dbReference type="ChEBI" id="CHEBI:59789"/>
    </ligand>
</feature>
<gene>
    <name evidence="6" type="primary">rlmH_1</name>
    <name evidence="5" type="synonym">rlmH</name>
    <name evidence="6" type="ORF">C1752_03270</name>
</gene>
<dbReference type="InterPro" id="IPR029028">
    <property type="entry name" value="Alpha/beta_knot_MTases"/>
</dbReference>
<dbReference type="OrthoDB" id="9806643at2"/>
<dbReference type="EC" id="2.1.1.177" evidence="5"/>
<dbReference type="PANTHER" id="PTHR33603">
    <property type="entry name" value="METHYLTRANSFERASE"/>
    <property type="match status" value="1"/>
</dbReference>
<reference evidence="6 7" key="1">
    <citation type="journal article" date="2018" name="Sci. Rep.">
        <title>A novel species of the marine cyanobacterium Acaryochloris with a unique pigment content and lifestyle.</title>
        <authorList>
            <person name="Partensky F."/>
            <person name="Six C."/>
            <person name="Ratin M."/>
            <person name="Garczarek L."/>
            <person name="Vaulot D."/>
            <person name="Probert I."/>
            <person name="Calteau A."/>
            <person name="Gourvil P."/>
            <person name="Marie D."/>
            <person name="Grebert T."/>
            <person name="Bouchier C."/>
            <person name="Le Panse S."/>
            <person name="Gachenot M."/>
            <person name="Rodriguez F."/>
            <person name="Garrido J.L."/>
        </authorList>
    </citation>
    <scope>NUCLEOTIDE SEQUENCE [LARGE SCALE GENOMIC DNA]</scope>
    <source>
        <strain evidence="6 7">RCC1774</strain>
    </source>
</reference>
<dbReference type="Gene3D" id="3.40.1280.10">
    <property type="match status" value="1"/>
</dbReference>